<feature type="compositionally biased region" description="Acidic residues" evidence="1">
    <location>
        <begin position="852"/>
        <end position="893"/>
    </location>
</feature>
<accession>A0AAN6SQ96</accession>
<feature type="region of interest" description="Disordered" evidence="1">
    <location>
        <begin position="852"/>
        <end position="901"/>
    </location>
</feature>
<evidence type="ECO:0000313" key="2">
    <source>
        <dbReference type="EMBL" id="KAK4038181.1"/>
    </source>
</evidence>
<sequence>MNLCLSFPTLTLNDETCNSWLPNQIAGRQRSDRGCPTPYACWFPLSTLPTTDGIPIPPGVDIQVVDPEAVANGDRMMLFIQLGAVEPSVADVRDSILAAYNSPRRRRDVDVAESRAHLHYLYLTHQPGQAQNDLEGIYIYSHESRFSSPRKMDFYLPGDDPYGPESLLGPTEDAPGLPVPFVHPTYLDDTPQLPTSTHPSWERWLHSSVGIRERLRLVSSSRQSLSDAWVYVAQHRPEKLLGLLEHLWEHEGSRVSSNEDLTEKIQSVSANKLCTRGSAISEYEWTLDETWLPFPHLQREYLRFMEEYEFFPFLNLDETISAEQLSAKWMFLHTDFSVGKDHDTTFLLDILLWINLANPDASAVSRPQRLLDLYIAIDAKCLGALDQQAERKQVRDAFRDPPGVFVPGHDKHDACWADPRDCRWEAPPAMRTNTSLKHVYAETFGANQMALVSRFFRETLSIPKASWTDLTKELKHLRAHKCEDFDRILDLYQYLNHMTLSPFTDELREQFETESLVFIHTDEESGWYKPSECLWSSTADIQGMVTLNDDYEELKDFFVDTLGVKTLTLQMVYDELLQLSPQQTADDVKRTVWSFNALLQTEPNQLDPERLRQAHVFPIRYPSGKRALGSADTDFAIVDREDLAARFRGRIKLLDYPLEEIRRLRPFLEWANLERRYLSACVKEIPSFSGGPSRRISTPNRDLKRKAHALLRIAATFNSPRYRADPAGLYRLFRAVQVLETNGISMVLTISQDGRAVNVDEAVGSMFIPPDGFTIYVPMDKMEQDFCFGSPLPTSLADWLMRDPVTSQIHGKIDNALVTALAMLLAVDVAVVDRVLDYQGIVPLTVAEEGMEVLDEDDMTEEDQMADDTEDTEEVSDEDETTDGDEEDADEADDQPHLVSRQVIARRSHMACRPAMPIPSHSAPVMPLQAHPPAEDVQYRVLLDRVVAAARKAEFPSRGAFGMSDILSALPGDEIARFDGPDAVNRFQSSSQFERDKKIGAAGELYVFEVLSGLDPPLPGWGRENWQSTMRRYVTIHPDYADMDAWSGRETADITYNDTESELTAMLINGGYLDADEWQDARPMYYIEVKSTTGPRETPFYMSKGQYKRVSSAPGFESPVYMIMRVSEIDSRPCMAVYLDPEKMRLERRLVFTAQTWSVIPGRGA</sequence>
<proteinExistence type="predicted"/>
<dbReference type="Proteomes" id="UP001303115">
    <property type="component" value="Unassembled WGS sequence"/>
</dbReference>
<comment type="caution">
    <text evidence="2">The sequence shown here is derived from an EMBL/GenBank/DDBJ whole genome shotgun (WGS) entry which is preliminary data.</text>
</comment>
<evidence type="ECO:0000256" key="1">
    <source>
        <dbReference type="SAM" id="MobiDB-lite"/>
    </source>
</evidence>
<reference evidence="3" key="1">
    <citation type="journal article" date="2023" name="Mol. Phylogenet. Evol.">
        <title>Genome-scale phylogeny and comparative genomics of the fungal order Sordariales.</title>
        <authorList>
            <person name="Hensen N."/>
            <person name="Bonometti L."/>
            <person name="Westerberg I."/>
            <person name="Brannstrom I.O."/>
            <person name="Guillou S."/>
            <person name="Cros-Aarteil S."/>
            <person name="Calhoun S."/>
            <person name="Haridas S."/>
            <person name="Kuo A."/>
            <person name="Mondo S."/>
            <person name="Pangilinan J."/>
            <person name="Riley R."/>
            <person name="LaButti K."/>
            <person name="Andreopoulos B."/>
            <person name="Lipzen A."/>
            <person name="Chen C."/>
            <person name="Yan M."/>
            <person name="Daum C."/>
            <person name="Ng V."/>
            <person name="Clum A."/>
            <person name="Steindorff A."/>
            <person name="Ohm R.A."/>
            <person name="Martin F."/>
            <person name="Silar P."/>
            <person name="Natvig D.O."/>
            <person name="Lalanne C."/>
            <person name="Gautier V."/>
            <person name="Ament-Velasquez S.L."/>
            <person name="Kruys A."/>
            <person name="Hutchinson M.I."/>
            <person name="Powell A.J."/>
            <person name="Barry K."/>
            <person name="Miller A.N."/>
            <person name="Grigoriev I.V."/>
            <person name="Debuchy R."/>
            <person name="Gladieux P."/>
            <person name="Hiltunen Thoren M."/>
            <person name="Johannesson H."/>
        </authorList>
    </citation>
    <scope>NUCLEOTIDE SEQUENCE [LARGE SCALE GENOMIC DNA]</scope>
    <source>
        <strain evidence="3">CBS 284.82</strain>
    </source>
</reference>
<evidence type="ECO:0000313" key="3">
    <source>
        <dbReference type="Proteomes" id="UP001303115"/>
    </source>
</evidence>
<keyword evidence="3" id="KW-1185">Reference proteome</keyword>
<evidence type="ECO:0008006" key="4">
    <source>
        <dbReference type="Google" id="ProtNLM"/>
    </source>
</evidence>
<protein>
    <recommendedName>
        <fullName evidence="4">Protein NO VEIN C-terminal domain-containing protein</fullName>
    </recommendedName>
</protein>
<name>A0AAN6SQ96_9PEZI</name>
<dbReference type="AlphaFoldDB" id="A0AAN6SQ96"/>
<organism evidence="2 3">
    <name type="scientific">Parachaetomium inaequale</name>
    <dbReference type="NCBI Taxonomy" id="2588326"/>
    <lineage>
        <taxon>Eukaryota</taxon>
        <taxon>Fungi</taxon>
        <taxon>Dikarya</taxon>
        <taxon>Ascomycota</taxon>
        <taxon>Pezizomycotina</taxon>
        <taxon>Sordariomycetes</taxon>
        <taxon>Sordariomycetidae</taxon>
        <taxon>Sordariales</taxon>
        <taxon>Chaetomiaceae</taxon>
        <taxon>Parachaetomium</taxon>
    </lineage>
</organism>
<dbReference type="EMBL" id="MU854437">
    <property type="protein sequence ID" value="KAK4038181.1"/>
    <property type="molecule type" value="Genomic_DNA"/>
</dbReference>
<gene>
    <name evidence="2" type="ORF">C8A01DRAFT_17707</name>
</gene>